<gene>
    <name evidence="3" type="ORF">E1I98_04460</name>
</gene>
<organism evidence="3 4">
    <name type="scientific">Phocaeicola dorei</name>
    <dbReference type="NCBI Taxonomy" id="357276"/>
    <lineage>
        <taxon>Bacteria</taxon>
        <taxon>Pseudomonadati</taxon>
        <taxon>Bacteroidota</taxon>
        <taxon>Bacteroidia</taxon>
        <taxon>Bacteroidales</taxon>
        <taxon>Bacteroidaceae</taxon>
        <taxon>Phocaeicola</taxon>
    </lineage>
</organism>
<dbReference type="Pfam" id="PF00534">
    <property type="entry name" value="Glycos_transf_1"/>
    <property type="match status" value="1"/>
</dbReference>
<dbReference type="EMBL" id="SLTU01000001">
    <property type="protein sequence ID" value="TDA75670.1"/>
    <property type="molecule type" value="Genomic_DNA"/>
</dbReference>
<evidence type="ECO:0000313" key="4">
    <source>
        <dbReference type="Proteomes" id="UP000294527"/>
    </source>
</evidence>
<keyword evidence="1" id="KW-0472">Membrane</keyword>
<dbReference type="AlphaFoldDB" id="A0A4R4GHZ9"/>
<proteinExistence type="predicted"/>
<keyword evidence="3" id="KW-0808">Transferase</keyword>
<reference evidence="3 4" key="1">
    <citation type="journal article" date="2019" name="Nat. Microbiol.">
        <title>Genomic variation and strain-specific functional adaptation in the human gut microbiome during early life.</title>
        <authorList>
            <person name="Vatanen T."/>
            <person name="Plichta D.R."/>
            <person name="Somani J."/>
            <person name="Munch P.C."/>
            <person name="Arthur T.D."/>
            <person name="Hall A.B."/>
            <person name="Rudolf S."/>
            <person name="Oakeley E.J."/>
            <person name="Ke X."/>
            <person name="Young R.A."/>
            <person name="Haiser H.J."/>
            <person name="Kolde R."/>
            <person name="Yassour M."/>
            <person name="Luopajarvi K."/>
            <person name="Siljander H."/>
            <person name="Virtanen S.M."/>
            <person name="Ilonen J."/>
            <person name="Uibo R."/>
            <person name="Tillmann V."/>
            <person name="Mokurov S."/>
            <person name="Dorshakova N."/>
            <person name="Porter J.A."/>
            <person name="McHardy A.C."/>
            <person name="Lahdesmaki H."/>
            <person name="Vlamakis H."/>
            <person name="Huttenhower C."/>
            <person name="Knip M."/>
            <person name="Xavier R.J."/>
        </authorList>
    </citation>
    <scope>NUCLEOTIDE SEQUENCE [LARGE SCALE GENOMIC DNA]</scope>
    <source>
        <strain evidence="3 4">RJX1047</strain>
    </source>
</reference>
<feature type="domain" description="Glycosyl transferase family 1" evidence="2">
    <location>
        <begin position="180"/>
        <end position="327"/>
    </location>
</feature>
<evidence type="ECO:0000313" key="3">
    <source>
        <dbReference type="EMBL" id="TDA75670.1"/>
    </source>
</evidence>
<accession>A0A4R4GHZ9</accession>
<comment type="caution">
    <text evidence="3">The sequence shown here is derived from an EMBL/GenBank/DDBJ whole genome shotgun (WGS) entry which is preliminary data.</text>
</comment>
<feature type="transmembrane region" description="Helical" evidence="1">
    <location>
        <begin position="127"/>
        <end position="147"/>
    </location>
</feature>
<keyword evidence="1" id="KW-1133">Transmembrane helix</keyword>
<dbReference type="InterPro" id="IPR001296">
    <property type="entry name" value="Glyco_trans_1"/>
</dbReference>
<evidence type="ECO:0000256" key="1">
    <source>
        <dbReference type="SAM" id="Phobius"/>
    </source>
</evidence>
<name>A0A4R4GHZ9_9BACT</name>
<dbReference type="Gene3D" id="3.40.50.2000">
    <property type="entry name" value="Glycogen Phosphorylase B"/>
    <property type="match status" value="2"/>
</dbReference>
<keyword evidence="1" id="KW-0812">Transmembrane</keyword>
<dbReference type="Proteomes" id="UP000294527">
    <property type="component" value="Unassembled WGS sequence"/>
</dbReference>
<sequence>MKILLFTDCSVGVIGYHVDHAIALKKAGVDIFAVVSSKELEPGLIQSMREAGIPMILLSGLERHKNMWKHIFALSSYIQNNEINYVHVQTNWQLMLISVVRFFLLFRKRLSITYTIHAYRHNDPKKVFFARVIIGILLFLLANRVIYTCNFLYRKFSFLSYKMFLVPIGVPDLFMKEPLSLPDRGLHLIFPAIFRKGKNQDLIIKAFAHFIVRSKDQNSSLFLPGDGPLLDEMKSLAKTLGIADRVYFPGYCTRNTLCELERLCNVAVIPTNVETYGLCIVEPFVLGKCILTRKVGIAEDIIKEEVNGFYFNNSDDLEELFMKLSKDITLVNSIGFTNFKLKKKFNWAYIVEKYYIPIYKS</sequence>
<dbReference type="RefSeq" id="WP_007849038.1">
    <property type="nucleotide sequence ID" value="NZ_DAWDDE010000039.1"/>
</dbReference>
<dbReference type="PANTHER" id="PTHR12526:SF630">
    <property type="entry name" value="GLYCOSYLTRANSFERASE"/>
    <property type="match status" value="1"/>
</dbReference>
<protein>
    <submittedName>
        <fullName evidence="3">Glycosyltransferase</fullName>
    </submittedName>
</protein>
<evidence type="ECO:0000259" key="2">
    <source>
        <dbReference type="Pfam" id="PF00534"/>
    </source>
</evidence>
<dbReference type="PANTHER" id="PTHR12526">
    <property type="entry name" value="GLYCOSYLTRANSFERASE"/>
    <property type="match status" value="1"/>
</dbReference>
<dbReference type="SUPFAM" id="SSF53756">
    <property type="entry name" value="UDP-Glycosyltransferase/glycogen phosphorylase"/>
    <property type="match status" value="1"/>
</dbReference>
<dbReference type="GO" id="GO:0016757">
    <property type="term" value="F:glycosyltransferase activity"/>
    <property type="evidence" value="ECO:0007669"/>
    <property type="project" value="InterPro"/>
</dbReference>